<comment type="caution">
    <text evidence="1">The sequence shown here is derived from an EMBL/GenBank/DDBJ whole genome shotgun (WGS) entry which is preliminary data.</text>
</comment>
<reference evidence="1 2" key="1">
    <citation type="submission" date="2023-08" db="EMBL/GenBank/DDBJ databases">
        <authorList>
            <person name="Palmer J.M."/>
        </authorList>
    </citation>
    <scope>NUCLEOTIDE SEQUENCE [LARGE SCALE GENOMIC DNA]</scope>
    <source>
        <strain evidence="1 2">TWF481</strain>
    </source>
</reference>
<proteinExistence type="predicted"/>
<name>A0AAV9VZ42_9PEZI</name>
<dbReference type="Proteomes" id="UP001370758">
    <property type="component" value="Unassembled WGS sequence"/>
</dbReference>
<keyword evidence="2" id="KW-1185">Reference proteome</keyword>
<organism evidence="1 2">
    <name type="scientific">Arthrobotrys musiformis</name>
    <dbReference type="NCBI Taxonomy" id="47236"/>
    <lineage>
        <taxon>Eukaryota</taxon>
        <taxon>Fungi</taxon>
        <taxon>Dikarya</taxon>
        <taxon>Ascomycota</taxon>
        <taxon>Pezizomycotina</taxon>
        <taxon>Orbiliomycetes</taxon>
        <taxon>Orbiliales</taxon>
        <taxon>Orbiliaceae</taxon>
        <taxon>Arthrobotrys</taxon>
    </lineage>
</organism>
<dbReference type="EMBL" id="JAVHJL010000008">
    <property type="protein sequence ID" value="KAK6499064.1"/>
    <property type="molecule type" value="Genomic_DNA"/>
</dbReference>
<evidence type="ECO:0000313" key="2">
    <source>
        <dbReference type="Proteomes" id="UP001370758"/>
    </source>
</evidence>
<gene>
    <name evidence="1" type="ORF">TWF481_011633</name>
</gene>
<protein>
    <recommendedName>
        <fullName evidence="3">BTB domain-containing protein</fullName>
    </recommendedName>
</protein>
<evidence type="ECO:0008006" key="3">
    <source>
        <dbReference type="Google" id="ProtNLM"/>
    </source>
</evidence>
<sequence>MSSPPNCEDVYADGDVLVTFDVEVEEYLDEEDDDTEQGEKSLRVSSVILSMVSPVFKSMLDPSKHWRESQPSKDSNGMKEIVLMAETFEIGRAIMKMIHHRSGEMHHSSCVTLKSKGSNTWIAPSRFSGDHLHDSIVCPWFLWIGKVFNVSRILQECGCKVLLNCSKLADGTDNYVVSGSHLHPLLDKYMSVIWEFRENFLNYIIERLDQQTYRFHTADVGKIPICTAGPRMLPTVDCDKSQTAALKRVSTTLGRPDASFNDMSLARVLSVLKDEYSIDSSAIGDYKNGHRGMHKGCRVMTEFREMVETIELLEYRKELLLALSGKQYRGSVANLKRYIMKRRERERRKAAPKR</sequence>
<dbReference type="AlphaFoldDB" id="A0AAV9VZ42"/>
<evidence type="ECO:0000313" key="1">
    <source>
        <dbReference type="EMBL" id="KAK6499064.1"/>
    </source>
</evidence>
<accession>A0AAV9VZ42</accession>